<evidence type="ECO:0000256" key="1">
    <source>
        <dbReference type="ARBA" id="ARBA00004481"/>
    </source>
</evidence>
<keyword evidence="13" id="KW-1185">Reference proteome</keyword>
<evidence type="ECO:0000256" key="8">
    <source>
        <dbReference type="ARBA" id="ARBA00023136"/>
    </source>
</evidence>
<keyword evidence="7" id="KW-0653">Protein transport</keyword>
<evidence type="ECO:0000256" key="7">
    <source>
        <dbReference type="ARBA" id="ARBA00022927"/>
    </source>
</evidence>
<dbReference type="GO" id="GO:0010008">
    <property type="term" value="C:endosome membrane"/>
    <property type="evidence" value="ECO:0007669"/>
    <property type="project" value="UniProtKB-SubCell"/>
</dbReference>
<evidence type="ECO:0000256" key="3">
    <source>
        <dbReference type="ARBA" id="ARBA00007895"/>
    </source>
</evidence>
<feature type="compositionally biased region" description="Pro residues" evidence="9">
    <location>
        <begin position="492"/>
        <end position="503"/>
    </location>
</feature>
<feature type="compositionally biased region" description="Polar residues" evidence="9">
    <location>
        <begin position="507"/>
        <end position="522"/>
    </location>
</feature>
<evidence type="ECO:0000259" key="10">
    <source>
        <dbReference type="Pfam" id="PF04652"/>
    </source>
</evidence>
<dbReference type="PANTHER" id="PTHR46009">
    <property type="entry name" value="VACUOLAR PROTEIN SORTING-ASSOCIATED PROTEIN VTA1 HOMOLOG"/>
    <property type="match status" value="1"/>
</dbReference>
<feature type="domain" description="Vta1/callose synthase N-terminal" evidence="10">
    <location>
        <begin position="25"/>
        <end position="166"/>
    </location>
</feature>
<keyword evidence="6" id="KW-0967">Endosome</keyword>
<name>A0A316VYX8_9BASI</name>
<dbReference type="EMBL" id="KZ819409">
    <property type="protein sequence ID" value="PWN40685.1"/>
    <property type="molecule type" value="Genomic_DNA"/>
</dbReference>
<dbReference type="Gene3D" id="1.20.5.420">
    <property type="entry name" value="Immunoglobulin FC, subunit C"/>
    <property type="match status" value="1"/>
</dbReference>
<dbReference type="InterPro" id="IPR039431">
    <property type="entry name" value="Vta1/CALS_N"/>
</dbReference>
<proteinExistence type="inferred from homology"/>
<evidence type="ECO:0000259" key="11">
    <source>
        <dbReference type="Pfam" id="PF18097"/>
    </source>
</evidence>
<keyword evidence="8" id="KW-0472">Membrane</keyword>
<dbReference type="GO" id="GO:0005771">
    <property type="term" value="C:multivesicular body"/>
    <property type="evidence" value="ECO:0007669"/>
    <property type="project" value="TreeGrafter"/>
</dbReference>
<evidence type="ECO:0000256" key="5">
    <source>
        <dbReference type="ARBA" id="ARBA00022490"/>
    </source>
</evidence>
<gene>
    <name evidence="12" type="ORF">IE81DRAFT_325284</name>
</gene>
<dbReference type="OrthoDB" id="391137at2759"/>
<evidence type="ECO:0000313" key="13">
    <source>
        <dbReference type="Proteomes" id="UP000245783"/>
    </source>
</evidence>
<dbReference type="Pfam" id="PF04652">
    <property type="entry name" value="Vta1"/>
    <property type="match status" value="1"/>
</dbReference>
<accession>A0A316VYX8</accession>
<comment type="subcellular location">
    <subcellularLocation>
        <location evidence="2">Cytoplasm</location>
    </subcellularLocation>
    <subcellularLocation>
        <location evidence="1">Endosome membrane</location>
        <topology evidence="1">Peripheral membrane protein</topology>
    </subcellularLocation>
</comment>
<feature type="region of interest" description="Disordered" evidence="9">
    <location>
        <begin position="306"/>
        <end position="549"/>
    </location>
</feature>
<evidence type="ECO:0000256" key="2">
    <source>
        <dbReference type="ARBA" id="ARBA00004496"/>
    </source>
</evidence>
<feature type="compositionally biased region" description="Pro residues" evidence="9">
    <location>
        <begin position="528"/>
        <end position="541"/>
    </location>
</feature>
<organism evidence="12 13">
    <name type="scientific">Ceraceosorus guamensis</name>
    <dbReference type="NCBI Taxonomy" id="1522189"/>
    <lineage>
        <taxon>Eukaryota</taxon>
        <taxon>Fungi</taxon>
        <taxon>Dikarya</taxon>
        <taxon>Basidiomycota</taxon>
        <taxon>Ustilaginomycotina</taxon>
        <taxon>Exobasidiomycetes</taxon>
        <taxon>Ceraceosorales</taxon>
        <taxon>Ceraceosoraceae</taxon>
        <taxon>Ceraceosorus</taxon>
    </lineage>
</organism>
<dbReference type="GO" id="GO:0032511">
    <property type="term" value="P:late endosome to vacuole transport via multivesicular body sorting pathway"/>
    <property type="evidence" value="ECO:0007669"/>
    <property type="project" value="InterPro"/>
</dbReference>
<keyword evidence="4" id="KW-0813">Transport</keyword>
<protein>
    <submittedName>
        <fullName evidence="12">DUF605-domain-containing protein</fullName>
    </submittedName>
</protein>
<evidence type="ECO:0000313" key="12">
    <source>
        <dbReference type="EMBL" id="PWN40685.1"/>
    </source>
</evidence>
<feature type="domain" description="Vta1 C-terminal" evidence="11">
    <location>
        <begin position="551"/>
        <end position="586"/>
    </location>
</feature>
<dbReference type="Proteomes" id="UP000245783">
    <property type="component" value="Unassembled WGS sequence"/>
</dbReference>
<dbReference type="RefSeq" id="XP_025367845.1">
    <property type="nucleotide sequence ID" value="XM_025514468.1"/>
</dbReference>
<comment type="similarity">
    <text evidence="3">Belongs to the VTA1 family.</text>
</comment>
<dbReference type="STRING" id="1522189.A0A316VYX8"/>
<dbReference type="AlphaFoldDB" id="A0A316VYX8"/>
<evidence type="ECO:0000256" key="4">
    <source>
        <dbReference type="ARBA" id="ARBA00022448"/>
    </source>
</evidence>
<sequence length="599" mass="61656">MSGPASGASPTPLSLPVAPPSLKSLSNLLKRVTELLKPDPMLAYWCAYRALRLGIPQLHTLDNEGKSYLNALMDLLEEMKERLKGDQRLEDESGAEYVRGKALGVFGNADRLDRQGVNGRNTALAYLAASNFFDVLSEFGELDAEISSKLKYAKWRAGEISKAIREGRQPAPPPAAETDQDTDAKLAQLDLLGVGLGAQAGAASQEEKEYLDREMRKLEGDAGVDVPSAPAFSVDPGQGPTAISPDEGMDALSLAGAATAPRGGAPLTPNKGGRAHSRLSVDARSMNIGPFISPNAGEGAARLAPPDFAAQGLGSSPNFSKPMRSQLSRSGSGEDVEDAASTPPHLSPNFGHSRRSASEYVGGASNEATSEDVFGRRSLSPSLSGQPPSRPSSAFLSFPSHQGPGPAGSGSVSPGSRPLPMPPGFNPSAASTANGNGSSSGNNNSALASVGAFAPAPPGSVAASRPPIPPPHRAATAFAPPSTHAPSAPLFSPAPPSITPSAPPSSDLQSQPTSSNIDSTSNAVAAPPSAPAPAPAPPPTIALPQSLDASASAKVQKYAKWAASSMDHEDLDAARKFLRQALDILEGKEVEEGKGKIKR</sequence>
<dbReference type="GO" id="GO:0015031">
    <property type="term" value="P:protein transport"/>
    <property type="evidence" value="ECO:0007669"/>
    <property type="project" value="UniProtKB-KW"/>
</dbReference>
<dbReference type="InParanoid" id="A0A316VYX8"/>
<dbReference type="Gene3D" id="1.25.40.270">
    <property type="entry name" value="Vacuolar protein sorting-associated protein vta1"/>
    <property type="match status" value="1"/>
</dbReference>
<dbReference type="PANTHER" id="PTHR46009:SF1">
    <property type="entry name" value="VACUOLAR PROTEIN SORTING-ASSOCIATED PROTEIN VTA1 HOMOLOG"/>
    <property type="match status" value="1"/>
</dbReference>
<dbReference type="FunCoup" id="A0A316VYX8">
    <property type="interactions" value="305"/>
</dbReference>
<dbReference type="InterPro" id="IPR023175">
    <property type="entry name" value="Vta1/CALS_N_sf"/>
</dbReference>
<feature type="compositionally biased region" description="Low complexity" evidence="9">
    <location>
        <begin position="376"/>
        <end position="393"/>
    </location>
</feature>
<dbReference type="InterPro" id="IPR044538">
    <property type="entry name" value="Vta1-like"/>
</dbReference>
<dbReference type="InterPro" id="IPR041212">
    <property type="entry name" value="Vta1_C"/>
</dbReference>
<dbReference type="Pfam" id="PF18097">
    <property type="entry name" value="Vta1_C"/>
    <property type="match status" value="1"/>
</dbReference>
<feature type="region of interest" description="Disordered" evidence="9">
    <location>
        <begin position="222"/>
        <end position="248"/>
    </location>
</feature>
<dbReference type="GeneID" id="37036338"/>
<keyword evidence="5" id="KW-0963">Cytoplasm</keyword>
<evidence type="ECO:0000256" key="6">
    <source>
        <dbReference type="ARBA" id="ARBA00022753"/>
    </source>
</evidence>
<reference evidence="12 13" key="1">
    <citation type="journal article" date="2018" name="Mol. Biol. Evol.">
        <title>Broad Genomic Sampling Reveals a Smut Pathogenic Ancestry of the Fungal Clade Ustilaginomycotina.</title>
        <authorList>
            <person name="Kijpornyongpan T."/>
            <person name="Mondo S.J."/>
            <person name="Barry K."/>
            <person name="Sandor L."/>
            <person name="Lee J."/>
            <person name="Lipzen A."/>
            <person name="Pangilinan J."/>
            <person name="LaButti K."/>
            <person name="Hainaut M."/>
            <person name="Henrissat B."/>
            <person name="Grigoriev I.V."/>
            <person name="Spatafora J.W."/>
            <person name="Aime M.C."/>
        </authorList>
    </citation>
    <scope>NUCLEOTIDE SEQUENCE [LARGE SCALE GENOMIC DNA]</scope>
    <source>
        <strain evidence="12 13">MCA 4658</strain>
    </source>
</reference>
<feature type="compositionally biased region" description="Polar residues" evidence="9">
    <location>
        <begin position="313"/>
        <end position="331"/>
    </location>
</feature>
<feature type="compositionally biased region" description="Low complexity" evidence="9">
    <location>
        <begin position="426"/>
        <end position="452"/>
    </location>
</feature>
<evidence type="ECO:0000256" key="9">
    <source>
        <dbReference type="SAM" id="MobiDB-lite"/>
    </source>
</evidence>